<dbReference type="PROSITE" id="PS50088">
    <property type="entry name" value="ANK_REPEAT"/>
    <property type="match status" value="4"/>
</dbReference>
<dbReference type="Gene3D" id="1.25.40.20">
    <property type="entry name" value="Ankyrin repeat-containing domain"/>
    <property type="match status" value="3"/>
</dbReference>
<keyword evidence="2 3" id="KW-0040">ANK repeat</keyword>
<sequence>MAMLGVDDIQAEETEDISKIPDPLRRLYALIARPKIVYQLDSTARQVDRNKVLEYRNENGFNVLHAAAFHNNVNAVVTIFRHFDWATLSTQVTSGTHPDELEGCTAKEIAVKKHHKGVENQIDSQEESETEMKPIHKVVRSQRIDELKDLCSRDHTMVNIAGPSNFTPLHVAAGVGFLDGVKLLLKMGADLNAVTEYGETALGRASRMGYDDVVEYLTDLPNIDIKKNVYSDLAGASCLDVAALGNFRGIYDRLQRHGLPVTINTLVCAAQGGHVELVNEIAAMDGIDVNYQNKQGNTALHLASRDGHVDVVKCLIDGHKVDPTILNDRGENSAHLASSSGQVHCLDAILRTHTGLMNKRGNLYEVRQIYLVRGNDRERPVWHYVLVKRKLLSVFIVKTSGGSLDVADYGEVLHSGWGKDPPDDVRKRFQETYQTCADSAIEDLTPLHHAVLEQHPAAVEKLLELGADTDVRDAYKLTPLHLACMRGNRKIVKLLVEAGADTKAADDDGDTPLDVAKLNHHDHTVAFLEKTDIVKFVRDNIQKPVKKMEHLMENSLDSDITVDALKTQFHDINKCFSPTLFFLNDPRELWSLFQFYN</sequence>
<dbReference type="PRINTS" id="PR01415">
    <property type="entry name" value="ANKYRIN"/>
</dbReference>
<keyword evidence="4" id="KW-1185">Reference proteome</keyword>
<evidence type="ECO:0000256" key="2">
    <source>
        <dbReference type="ARBA" id="ARBA00023043"/>
    </source>
</evidence>
<name>A0A1S3IW94_LINAN</name>
<dbReference type="RefSeq" id="XP_013402460.1">
    <property type="nucleotide sequence ID" value="XM_013547006.1"/>
</dbReference>
<dbReference type="GeneID" id="106168075"/>
<evidence type="ECO:0000256" key="1">
    <source>
        <dbReference type="ARBA" id="ARBA00022737"/>
    </source>
</evidence>
<dbReference type="OrthoDB" id="20727at2759"/>
<protein>
    <submittedName>
        <fullName evidence="5">Ankyrin-1-like</fullName>
    </submittedName>
</protein>
<dbReference type="STRING" id="7574.A0A1S3IW94"/>
<accession>A0A1S3IW94</accession>
<proteinExistence type="predicted"/>
<dbReference type="PROSITE" id="PS50297">
    <property type="entry name" value="ANK_REP_REGION"/>
    <property type="match status" value="4"/>
</dbReference>
<dbReference type="PANTHER" id="PTHR24198:SF165">
    <property type="entry name" value="ANKYRIN REPEAT-CONTAINING PROTEIN-RELATED"/>
    <property type="match status" value="1"/>
</dbReference>
<reference evidence="5" key="1">
    <citation type="submission" date="2025-08" db="UniProtKB">
        <authorList>
            <consortium name="RefSeq"/>
        </authorList>
    </citation>
    <scope>IDENTIFICATION</scope>
    <source>
        <tissue evidence="5">Gonads</tissue>
    </source>
</reference>
<feature type="repeat" description="ANK" evidence="3">
    <location>
        <begin position="475"/>
        <end position="507"/>
    </location>
</feature>
<organism evidence="4 5">
    <name type="scientific">Lingula anatina</name>
    <name type="common">Brachiopod</name>
    <name type="synonym">Lingula unguis</name>
    <dbReference type="NCBI Taxonomy" id="7574"/>
    <lineage>
        <taxon>Eukaryota</taxon>
        <taxon>Metazoa</taxon>
        <taxon>Spiralia</taxon>
        <taxon>Lophotrochozoa</taxon>
        <taxon>Brachiopoda</taxon>
        <taxon>Linguliformea</taxon>
        <taxon>Lingulata</taxon>
        <taxon>Lingulida</taxon>
        <taxon>Linguloidea</taxon>
        <taxon>Lingulidae</taxon>
        <taxon>Lingula</taxon>
    </lineage>
</organism>
<gene>
    <name evidence="5" type="primary">LOC106168075</name>
</gene>
<evidence type="ECO:0000256" key="3">
    <source>
        <dbReference type="PROSITE-ProRule" id="PRU00023"/>
    </source>
</evidence>
<feature type="repeat" description="ANK" evidence="3">
    <location>
        <begin position="442"/>
        <end position="474"/>
    </location>
</feature>
<dbReference type="SMART" id="SM00248">
    <property type="entry name" value="ANK"/>
    <property type="match status" value="9"/>
</dbReference>
<feature type="repeat" description="ANK" evidence="3">
    <location>
        <begin position="295"/>
        <end position="317"/>
    </location>
</feature>
<dbReference type="PANTHER" id="PTHR24198">
    <property type="entry name" value="ANKYRIN REPEAT AND PROTEIN KINASE DOMAIN-CONTAINING PROTEIN"/>
    <property type="match status" value="1"/>
</dbReference>
<dbReference type="SUPFAM" id="SSF48403">
    <property type="entry name" value="Ankyrin repeat"/>
    <property type="match status" value="2"/>
</dbReference>
<dbReference type="InterPro" id="IPR002110">
    <property type="entry name" value="Ankyrin_rpt"/>
</dbReference>
<evidence type="ECO:0000313" key="4">
    <source>
        <dbReference type="Proteomes" id="UP000085678"/>
    </source>
</evidence>
<dbReference type="Proteomes" id="UP000085678">
    <property type="component" value="Unplaced"/>
</dbReference>
<dbReference type="InParanoid" id="A0A1S3IW94"/>
<dbReference type="AlphaFoldDB" id="A0A1S3IW94"/>
<evidence type="ECO:0000313" key="5">
    <source>
        <dbReference type="RefSeq" id="XP_013402460.1"/>
    </source>
</evidence>
<dbReference type="Pfam" id="PF12796">
    <property type="entry name" value="Ank_2"/>
    <property type="match status" value="3"/>
</dbReference>
<keyword evidence="1" id="KW-0677">Repeat</keyword>
<dbReference type="InterPro" id="IPR036770">
    <property type="entry name" value="Ankyrin_rpt-contain_sf"/>
</dbReference>
<feature type="repeat" description="ANK" evidence="3">
    <location>
        <begin position="164"/>
        <end position="196"/>
    </location>
</feature>
<dbReference type="KEGG" id="lak:106168075"/>